<keyword evidence="2" id="KW-1185">Reference proteome</keyword>
<dbReference type="EMBL" id="AEVN01000006">
    <property type="protein sequence ID" value="EFY05863.1"/>
    <property type="molecule type" value="Genomic_DNA"/>
</dbReference>
<organism evidence="1 2">
    <name type="scientific">Phascolarctobacterium succinatutens YIT 12067</name>
    <dbReference type="NCBI Taxonomy" id="626939"/>
    <lineage>
        <taxon>Bacteria</taxon>
        <taxon>Bacillati</taxon>
        <taxon>Bacillota</taxon>
        <taxon>Negativicutes</taxon>
        <taxon>Acidaminococcales</taxon>
        <taxon>Acidaminococcaceae</taxon>
        <taxon>Phascolarctobacterium</taxon>
    </lineage>
</organism>
<name>E8LBH7_9FIRM</name>
<accession>E8LBH7</accession>
<reference evidence="1 2" key="1">
    <citation type="submission" date="2011-01" db="EMBL/GenBank/DDBJ databases">
        <authorList>
            <person name="Weinstock G."/>
            <person name="Sodergren E."/>
            <person name="Clifton S."/>
            <person name="Fulton L."/>
            <person name="Fulton B."/>
            <person name="Courtney L."/>
            <person name="Fronick C."/>
            <person name="Harrison M."/>
            <person name="Strong C."/>
            <person name="Farmer C."/>
            <person name="Delahaunty K."/>
            <person name="Markovic C."/>
            <person name="Hall O."/>
            <person name="Minx P."/>
            <person name="Tomlinson C."/>
            <person name="Mitreva M."/>
            <person name="Hou S."/>
            <person name="Chen J."/>
            <person name="Wollam A."/>
            <person name="Pepin K.H."/>
            <person name="Johnson M."/>
            <person name="Bhonagiri V."/>
            <person name="Zhang X."/>
            <person name="Suruliraj S."/>
            <person name="Warren W."/>
            <person name="Chinwalla A."/>
            <person name="Mardis E.R."/>
            <person name="Wilson R.K."/>
        </authorList>
    </citation>
    <scope>NUCLEOTIDE SEQUENCE [LARGE SCALE GENOMIC DNA]</scope>
    <source>
        <strain evidence="1 2">YIT 12067</strain>
    </source>
</reference>
<proteinExistence type="predicted"/>
<dbReference type="HOGENOM" id="CLU_3046389_0_0_9"/>
<comment type="caution">
    <text evidence="1">The sequence shown here is derived from an EMBL/GenBank/DDBJ whole genome shotgun (WGS) entry which is preliminary data.</text>
</comment>
<dbReference type="Proteomes" id="UP000004923">
    <property type="component" value="Unassembled WGS sequence"/>
</dbReference>
<evidence type="ECO:0000313" key="1">
    <source>
        <dbReference type="EMBL" id="EFY05863.1"/>
    </source>
</evidence>
<evidence type="ECO:0000313" key="2">
    <source>
        <dbReference type="Proteomes" id="UP000004923"/>
    </source>
</evidence>
<gene>
    <name evidence="1" type="ORF">HMPREF9443_00188</name>
</gene>
<sequence length="54" mass="6591">MFYESQVILLYGYISSIYYCTTSTAEKQRLYTRRQAVLCISYKKWYNIYNILVQ</sequence>
<dbReference type="AlphaFoldDB" id="E8LBH7"/>
<protein>
    <submittedName>
        <fullName evidence="1">Uncharacterized protein</fullName>
    </submittedName>
</protein>